<keyword evidence="1" id="KW-0732">Signal</keyword>
<dbReference type="CDD" id="cd07389">
    <property type="entry name" value="MPP_PhoD"/>
    <property type="match status" value="1"/>
</dbReference>
<name>A0A432ZKE7_9GAMM</name>
<dbReference type="PANTHER" id="PTHR33987">
    <property type="entry name" value="CALCINEURIN-LIKE METALLO-PHOSPHOESTERASE SUPERFAMILY PROTEIN"/>
    <property type="match status" value="1"/>
</dbReference>
<dbReference type="Gene3D" id="3.60.21.70">
    <property type="entry name" value="PhoD-like phosphatase"/>
    <property type="match status" value="1"/>
</dbReference>
<dbReference type="PROSITE" id="PS51257">
    <property type="entry name" value="PROKAR_LIPOPROTEIN"/>
    <property type="match status" value="1"/>
</dbReference>
<proteinExistence type="predicted"/>
<protein>
    <submittedName>
        <fullName evidence="3">Metallophosphatase</fullName>
    </submittedName>
</protein>
<evidence type="ECO:0000256" key="1">
    <source>
        <dbReference type="SAM" id="SignalP"/>
    </source>
</evidence>
<dbReference type="Proteomes" id="UP000287908">
    <property type="component" value="Unassembled WGS sequence"/>
</dbReference>
<dbReference type="Pfam" id="PF09423">
    <property type="entry name" value="PhoD"/>
    <property type="match status" value="1"/>
</dbReference>
<dbReference type="EMBL" id="PIQF01000001">
    <property type="protein sequence ID" value="RUO77702.1"/>
    <property type="molecule type" value="Genomic_DNA"/>
</dbReference>
<feature type="signal peptide" evidence="1">
    <location>
        <begin position="1"/>
        <end position="21"/>
    </location>
</feature>
<dbReference type="InterPro" id="IPR029052">
    <property type="entry name" value="Metallo-depent_PP-like"/>
</dbReference>
<dbReference type="OrthoDB" id="327733at2"/>
<evidence type="ECO:0000259" key="2">
    <source>
        <dbReference type="Pfam" id="PF09423"/>
    </source>
</evidence>
<accession>A0A432ZKE7</accession>
<dbReference type="PANTHER" id="PTHR33987:SF1">
    <property type="entry name" value="CALCINEURIN-LIKE METALLO-PHOSPHOESTERASE SUPERFAMILY PROTEIN"/>
    <property type="match status" value="1"/>
</dbReference>
<dbReference type="RefSeq" id="WP_126783971.1">
    <property type="nucleotide sequence ID" value="NZ_PIQF01000001.1"/>
</dbReference>
<gene>
    <name evidence="3" type="ORF">CWI81_04280</name>
</gene>
<organism evidence="3 4">
    <name type="scientific">Idiomarina seosinensis</name>
    <dbReference type="NCBI Taxonomy" id="281739"/>
    <lineage>
        <taxon>Bacteria</taxon>
        <taxon>Pseudomonadati</taxon>
        <taxon>Pseudomonadota</taxon>
        <taxon>Gammaproteobacteria</taxon>
        <taxon>Alteromonadales</taxon>
        <taxon>Idiomarinaceae</taxon>
        <taxon>Idiomarina</taxon>
    </lineage>
</organism>
<dbReference type="SUPFAM" id="SSF56300">
    <property type="entry name" value="Metallo-dependent phosphatases"/>
    <property type="match status" value="1"/>
</dbReference>
<evidence type="ECO:0000313" key="4">
    <source>
        <dbReference type="Proteomes" id="UP000287908"/>
    </source>
</evidence>
<evidence type="ECO:0000313" key="3">
    <source>
        <dbReference type="EMBL" id="RUO77702.1"/>
    </source>
</evidence>
<feature type="chain" id="PRO_5019135362" evidence="1">
    <location>
        <begin position="22"/>
        <end position="352"/>
    </location>
</feature>
<dbReference type="InterPro" id="IPR018946">
    <property type="entry name" value="PhoD-like_MPP"/>
</dbReference>
<dbReference type="InterPro" id="IPR038607">
    <property type="entry name" value="PhoD-like_sf"/>
</dbReference>
<keyword evidence="4" id="KW-1185">Reference proteome</keyword>
<reference evidence="3 4" key="1">
    <citation type="journal article" date="2011" name="Front. Microbiol.">
        <title>Genomic signatures of strain selection and enhancement in Bacillus atrophaeus var. globigii, a historical biowarfare simulant.</title>
        <authorList>
            <person name="Gibbons H.S."/>
            <person name="Broomall S.M."/>
            <person name="McNew L.A."/>
            <person name="Daligault H."/>
            <person name="Chapman C."/>
            <person name="Bruce D."/>
            <person name="Karavis M."/>
            <person name="Krepps M."/>
            <person name="McGregor P.A."/>
            <person name="Hong C."/>
            <person name="Park K.H."/>
            <person name="Akmal A."/>
            <person name="Feldman A."/>
            <person name="Lin J.S."/>
            <person name="Chang W.E."/>
            <person name="Higgs B.W."/>
            <person name="Demirev P."/>
            <person name="Lindquist J."/>
            <person name="Liem A."/>
            <person name="Fochler E."/>
            <person name="Read T.D."/>
            <person name="Tapia R."/>
            <person name="Johnson S."/>
            <person name="Bishop-Lilly K.A."/>
            <person name="Detter C."/>
            <person name="Han C."/>
            <person name="Sozhamannan S."/>
            <person name="Rosenzweig C.N."/>
            <person name="Skowronski E.W."/>
        </authorList>
    </citation>
    <scope>NUCLEOTIDE SEQUENCE [LARGE SCALE GENOMIC DNA]</scope>
    <source>
        <strain evidence="3 4">CL-SP19</strain>
    </source>
</reference>
<sequence length="352" mass="40509">MRKFSLAAALILAVAPAAATAQQHVSHIAFGSCSHQDKDMPILDSIIADQPEVFLFLGDNVYGDTENMQELQDKYEKLGAKERFKQLRHQTRTLAIWDDHDYGANDAGKDYPKKEESRQVMLDFWGASDDSKRRTREDGIYTAEMYGEGEQKIHVIMPDLRWNRDDLKHVSRDEYANERAPNNLGPYVKHDDMTKSMLGEKQWQWLEQQLQKPSRVKIIASSLQLLADFTGWEAWANFPADRQRLFSLIKKHKVNGVILVSGDTHWGEVSYYDENLDYPLWEVTSSGLTQEWKNVSPNKHRIGQYTANVNYGSVKIDWEKDDPLVSLSLKDEAGDIVTKHSFRLSTLEPYKE</sequence>
<dbReference type="AlphaFoldDB" id="A0A432ZKE7"/>
<feature type="domain" description="PhoD-like phosphatase metallophosphatase" evidence="2">
    <location>
        <begin position="29"/>
        <end position="298"/>
    </location>
</feature>
<comment type="caution">
    <text evidence="3">The sequence shown here is derived from an EMBL/GenBank/DDBJ whole genome shotgun (WGS) entry which is preliminary data.</text>
</comment>